<dbReference type="EMBL" id="JAENIJ010000065">
    <property type="protein sequence ID" value="MBK1884612.1"/>
    <property type="molecule type" value="Genomic_DNA"/>
</dbReference>
<reference evidence="1" key="1">
    <citation type="submission" date="2021-01" db="EMBL/GenBank/DDBJ databases">
        <title>Modified the classification status of verrucomicrobia.</title>
        <authorList>
            <person name="Feng X."/>
        </authorList>
    </citation>
    <scope>NUCLEOTIDE SEQUENCE</scope>
    <source>
        <strain evidence="1">KCTC 22041</strain>
    </source>
</reference>
<organism evidence="1 2">
    <name type="scientific">Luteolibacter pohnpeiensis</name>
    <dbReference type="NCBI Taxonomy" id="454153"/>
    <lineage>
        <taxon>Bacteria</taxon>
        <taxon>Pseudomonadati</taxon>
        <taxon>Verrucomicrobiota</taxon>
        <taxon>Verrucomicrobiia</taxon>
        <taxon>Verrucomicrobiales</taxon>
        <taxon>Verrucomicrobiaceae</taxon>
        <taxon>Luteolibacter</taxon>
    </lineage>
</organism>
<evidence type="ECO:0000313" key="2">
    <source>
        <dbReference type="Proteomes" id="UP000603141"/>
    </source>
</evidence>
<keyword evidence="2" id="KW-1185">Reference proteome</keyword>
<accession>A0A934S9H8</accession>
<name>A0A934S9H8_9BACT</name>
<proteinExistence type="predicted"/>
<protein>
    <submittedName>
        <fullName evidence="1">Uncharacterized protein</fullName>
    </submittedName>
</protein>
<gene>
    <name evidence="1" type="ORF">JIN85_19505</name>
</gene>
<comment type="caution">
    <text evidence="1">The sequence shown here is derived from an EMBL/GenBank/DDBJ whole genome shotgun (WGS) entry which is preliminary data.</text>
</comment>
<dbReference type="Proteomes" id="UP000603141">
    <property type="component" value="Unassembled WGS sequence"/>
</dbReference>
<sequence length="108" mass="11929">MNPIRRFQDWRLVIRLPAKAVSLEGCSARCQLRKSPRPGAPLAAEISTSIPVPANLEIICDLTKEQTGQLEAGRYWIDCLLDRPDGFTEPALTPYPIEVANSVTLPLS</sequence>
<dbReference type="AlphaFoldDB" id="A0A934S9H8"/>
<evidence type="ECO:0000313" key="1">
    <source>
        <dbReference type="EMBL" id="MBK1884612.1"/>
    </source>
</evidence>